<evidence type="ECO:0000256" key="4">
    <source>
        <dbReference type="ARBA" id="ARBA00022723"/>
    </source>
</evidence>
<dbReference type="InterPro" id="IPR006058">
    <property type="entry name" value="2Fe2S_fd_BS"/>
</dbReference>
<dbReference type="InterPro" id="IPR017938">
    <property type="entry name" value="Riboflavin_synthase-like_b-brl"/>
</dbReference>
<accession>A0A5P8KJ00</accession>
<evidence type="ECO:0000313" key="11">
    <source>
        <dbReference type="Proteomes" id="UP000327294"/>
    </source>
</evidence>
<keyword evidence="4" id="KW-0479">Metal-binding</keyword>
<evidence type="ECO:0000256" key="3">
    <source>
        <dbReference type="ARBA" id="ARBA00022714"/>
    </source>
</evidence>
<keyword evidence="7" id="KW-0411">Iron-sulfur</keyword>
<dbReference type="InterPro" id="IPR039261">
    <property type="entry name" value="FNR_nucleotide-bd"/>
</dbReference>
<sequence length="313" mass="34238">MEVEIPVVVARRRRVTADIVRLWLIGVDARPLPSWTPGAHIDVLLPNGTERQYSLCGDPSDEEWSIMVLREPQGRGGSQYVHDAVWTGQKLKVRGPRNHFALDPAPRYRFLAGGIGITPILPMLREAEAAGAEWSLTYCGRSRQGMACAEELTVGHGGRVRLHVDSEQGVPDVAALLSDPRPGELLYACGPNSMLEAIERMGAHWPKGSIHFERFSAVTRDTTADTEFEVELASSGKVLTVPADRSILDVVRESGIQMLSSCQEGTCGTCETAVVSGQVDHRDAVLSKEEQEENEVMMVCVSRAACPRLVLDL</sequence>
<protein>
    <submittedName>
        <fullName evidence="10">Oxidoreductase</fullName>
    </submittedName>
</protein>
<dbReference type="SUPFAM" id="SSF54292">
    <property type="entry name" value="2Fe-2S ferredoxin-like"/>
    <property type="match status" value="1"/>
</dbReference>
<dbReference type="KEGG" id="sphv:F9278_42095"/>
<proteinExistence type="predicted"/>
<dbReference type="InterPro" id="IPR050415">
    <property type="entry name" value="MRET"/>
</dbReference>
<dbReference type="CDD" id="cd00207">
    <property type="entry name" value="fer2"/>
    <property type="match status" value="1"/>
</dbReference>
<evidence type="ECO:0000256" key="6">
    <source>
        <dbReference type="ARBA" id="ARBA00023004"/>
    </source>
</evidence>
<dbReference type="InterPro" id="IPR012675">
    <property type="entry name" value="Beta-grasp_dom_sf"/>
</dbReference>
<feature type="domain" description="FAD-binding FR-type" evidence="9">
    <location>
        <begin position="2"/>
        <end position="103"/>
    </location>
</feature>
<keyword evidence="5" id="KW-0560">Oxidoreductase</keyword>
<dbReference type="InterPro" id="IPR036010">
    <property type="entry name" value="2Fe-2S_ferredoxin-like_sf"/>
</dbReference>
<evidence type="ECO:0000256" key="1">
    <source>
        <dbReference type="ARBA" id="ARBA00001974"/>
    </source>
</evidence>
<feature type="domain" description="2Fe-2S ferredoxin-type" evidence="8">
    <location>
        <begin position="228"/>
        <end position="313"/>
    </location>
</feature>
<gene>
    <name evidence="10" type="ORF">F9278_42095</name>
</gene>
<dbReference type="AlphaFoldDB" id="A0A5P8KJ00"/>
<dbReference type="Proteomes" id="UP000327294">
    <property type="component" value="Chromosome"/>
</dbReference>
<dbReference type="Gene3D" id="2.40.30.10">
    <property type="entry name" value="Translation factors"/>
    <property type="match status" value="1"/>
</dbReference>
<dbReference type="Pfam" id="PF00111">
    <property type="entry name" value="Fer2"/>
    <property type="match status" value="1"/>
</dbReference>
<dbReference type="PROSITE" id="PS51384">
    <property type="entry name" value="FAD_FR"/>
    <property type="match status" value="1"/>
</dbReference>
<keyword evidence="3" id="KW-0001">2Fe-2S</keyword>
<dbReference type="Gene3D" id="3.40.50.80">
    <property type="entry name" value="Nucleotide-binding domain of ferredoxin-NADP reductase (FNR) module"/>
    <property type="match status" value="1"/>
</dbReference>
<dbReference type="PRINTS" id="PR00409">
    <property type="entry name" value="PHDIOXRDTASE"/>
</dbReference>
<evidence type="ECO:0000256" key="7">
    <source>
        <dbReference type="ARBA" id="ARBA00023014"/>
    </source>
</evidence>
<dbReference type="SUPFAM" id="SSF52343">
    <property type="entry name" value="Ferredoxin reductase-like, C-terminal NADP-linked domain"/>
    <property type="match status" value="1"/>
</dbReference>
<reference evidence="10 11" key="1">
    <citation type="submission" date="2019-10" db="EMBL/GenBank/DDBJ databases">
        <title>Streptomyces sp. strain GY16 isolated from leaves of Broussonetia papyrifera.</title>
        <authorList>
            <person name="Mo P."/>
        </authorList>
    </citation>
    <scope>NUCLEOTIDE SEQUENCE [LARGE SCALE GENOMIC DNA]</scope>
    <source>
        <strain evidence="10 11">GY16</strain>
    </source>
</reference>
<dbReference type="InterPro" id="IPR017927">
    <property type="entry name" value="FAD-bd_FR_type"/>
</dbReference>
<evidence type="ECO:0000256" key="2">
    <source>
        <dbReference type="ARBA" id="ARBA00022630"/>
    </source>
</evidence>
<evidence type="ECO:0000256" key="5">
    <source>
        <dbReference type="ARBA" id="ARBA00023002"/>
    </source>
</evidence>
<name>A0A5P8KJ00_9ACTN</name>
<dbReference type="PANTHER" id="PTHR47354">
    <property type="entry name" value="NADH OXIDOREDUCTASE HCR"/>
    <property type="match status" value="1"/>
</dbReference>
<dbReference type="GO" id="GO:0046872">
    <property type="term" value="F:metal ion binding"/>
    <property type="evidence" value="ECO:0007669"/>
    <property type="project" value="UniProtKB-KW"/>
</dbReference>
<dbReference type="GO" id="GO:0016491">
    <property type="term" value="F:oxidoreductase activity"/>
    <property type="evidence" value="ECO:0007669"/>
    <property type="project" value="UniProtKB-KW"/>
</dbReference>
<dbReference type="PROSITE" id="PS00197">
    <property type="entry name" value="2FE2S_FER_1"/>
    <property type="match status" value="1"/>
</dbReference>
<dbReference type="PROSITE" id="PS51085">
    <property type="entry name" value="2FE2S_FER_2"/>
    <property type="match status" value="1"/>
</dbReference>
<dbReference type="Gene3D" id="3.10.20.30">
    <property type="match status" value="1"/>
</dbReference>
<dbReference type="CDD" id="cd06185">
    <property type="entry name" value="PDR_like"/>
    <property type="match status" value="1"/>
</dbReference>
<organism evidence="10 11">
    <name type="scientific">Streptomyces phaeolivaceus</name>
    <dbReference type="NCBI Taxonomy" id="2653200"/>
    <lineage>
        <taxon>Bacteria</taxon>
        <taxon>Bacillati</taxon>
        <taxon>Actinomycetota</taxon>
        <taxon>Actinomycetes</taxon>
        <taxon>Kitasatosporales</taxon>
        <taxon>Streptomycetaceae</taxon>
        <taxon>Streptomyces</taxon>
    </lineage>
</organism>
<dbReference type="PANTHER" id="PTHR47354:SF1">
    <property type="entry name" value="CARNITINE MONOOXYGENASE REDUCTASE SUBUNIT"/>
    <property type="match status" value="1"/>
</dbReference>
<dbReference type="GO" id="GO:0051537">
    <property type="term" value="F:2 iron, 2 sulfur cluster binding"/>
    <property type="evidence" value="ECO:0007669"/>
    <property type="project" value="UniProtKB-KW"/>
</dbReference>
<keyword evidence="11" id="KW-1185">Reference proteome</keyword>
<evidence type="ECO:0000259" key="9">
    <source>
        <dbReference type="PROSITE" id="PS51384"/>
    </source>
</evidence>
<keyword evidence="6" id="KW-0408">Iron</keyword>
<comment type="cofactor">
    <cofactor evidence="1">
        <name>FAD</name>
        <dbReference type="ChEBI" id="CHEBI:57692"/>
    </cofactor>
</comment>
<dbReference type="SUPFAM" id="SSF63380">
    <property type="entry name" value="Riboflavin synthase domain-like"/>
    <property type="match status" value="1"/>
</dbReference>
<evidence type="ECO:0000259" key="8">
    <source>
        <dbReference type="PROSITE" id="PS51085"/>
    </source>
</evidence>
<evidence type="ECO:0000313" key="10">
    <source>
        <dbReference type="EMBL" id="QFR03142.1"/>
    </source>
</evidence>
<dbReference type="EMBL" id="CP045096">
    <property type="protein sequence ID" value="QFR03142.1"/>
    <property type="molecule type" value="Genomic_DNA"/>
</dbReference>
<keyword evidence="2" id="KW-0285">Flavoprotein</keyword>
<dbReference type="InterPro" id="IPR001041">
    <property type="entry name" value="2Fe-2S_ferredoxin-type"/>
</dbReference>